<gene>
    <name evidence="1" type="ORF">FC752_12105</name>
</gene>
<organism evidence="1 2">
    <name type="scientific">Lysinibacillus varians</name>
    <dbReference type="NCBI Taxonomy" id="1145276"/>
    <lineage>
        <taxon>Bacteria</taxon>
        <taxon>Bacillati</taxon>
        <taxon>Bacillota</taxon>
        <taxon>Bacilli</taxon>
        <taxon>Bacillales</taxon>
        <taxon>Bacillaceae</taxon>
        <taxon>Lysinibacillus</taxon>
    </lineage>
</organism>
<sequence>MDFQTEYEILNSLNSDEILEIAFIFNDHQIKVFFAQKEDYEFLTLVCENDQFSFVKNFGIYFENDIAKINGYWGKYYAHAKGLENKENYGFSEFYNKLKQSIQSVNNPNDEFRISYLHNNEGIRRIKNASRSSVSPNDAIYFHYIRRQAITPKQFDKVKDILGIDVAKYLKYSNLNAVFTPDITKQRSFILAPREDND</sequence>
<proteinExistence type="predicted"/>
<evidence type="ECO:0000313" key="1">
    <source>
        <dbReference type="EMBL" id="TKI63041.1"/>
    </source>
</evidence>
<keyword evidence="2" id="KW-1185">Reference proteome</keyword>
<protein>
    <submittedName>
        <fullName evidence="1">Uncharacterized protein</fullName>
    </submittedName>
</protein>
<reference evidence="1 2" key="1">
    <citation type="submission" date="2019-04" db="EMBL/GenBank/DDBJ databases">
        <title>Lysinibacillus genome sequencing.</title>
        <authorList>
            <person name="Dunlap C."/>
        </authorList>
    </citation>
    <scope>NUCLEOTIDE SEQUENCE [LARGE SCALE GENOMIC DNA]</scope>
    <source>
        <strain evidence="1 2">NBRC 109424</strain>
    </source>
</reference>
<comment type="caution">
    <text evidence="1">The sequence shown here is derived from an EMBL/GenBank/DDBJ whole genome shotgun (WGS) entry which is preliminary data.</text>
</comment>
<accession>A0ABY2TAP8</accession>
<name>A0ABY2TAP8_9BACI</name>
<dbReference type="RefSeq" id="WP_025218443.1">
    <property type="nucleotide sequence ID" value="NZ_CP006837.1"/>
</dbReference>
<dbReference type="EMBL" id="SZPV01000023">
    <property type="protein sequence ID" value="TKI63041.1"/>
    <property type="molecule type" value="Genomic_DNA"/>
</dbReference>
<evidence type="ECO:0000313" key="2">
    <source>
        <dbReference type="Proteomes" id="UP000308539"/>
    </source>
</evidence>
<dbReference type="Proteomes" id="UP000308539">
    <property type="component" value="Unassembled WGS sequence"/>
</dbReference>